<organism evidence="1 2">
    <name type="scientific">Achromobacter agilis</name>
    <dbReference type="NCBI Taxonomy" id="1353888"/>
    <lineage>
        <taxon>Bacteria</taxon>
        <taxon>Pseudomonadati</taxon>
        <taxon>Pseudomonadota</taxon>
        <taxon>Betaproteobacteria</taxon>
        <taxon>Burkholderiales</taxon>
        <taxon>Alcaligenaceae</taxon>
        <taxon>Achromobacter</taxon>
    </lineage>
</organism>
<sequence>MWPAPLFFIGCRVSVPERRLAAARAARVLLACMLAAAGACPATVSGADFPASLNDEGRSARAASGPVSLAALRLPAGTRHELLGERVWLHGMPAQVLVFDAPHSAPELIRFLSGRQPALADLNVLPGQAILSGQVGHEQWVVQMEGLGPRRTVGSISTIRLDAAAGPPEPSWLPAGARLRLDIGVLDQGVKVTERIWQYDSPPERVAPRLEAALKQDGWEASPAADGGSQWWTRGKARLRISLMPLDAGSGLLASGWAQ</sequence>
<gene>
    <name evidence="1" type="ORF">AGI3411_03524</name>
</gene>
<dbReference type="RefSeq" id="WP_129528675.1">
    <property type="nucleotide sequence ID" value="NZ_UFQB01000015.1"/>
</dbReference>
<keyword evidence="2" id="KW-1185">Reference proteome</keyword>
<proteinExistence type="predicted"/>
<reference evidence="1 2" key="1">
    <citation type="submission" date="2018-07" db="EMBL/GenBank/DDBJ databases">
        <authorList>
            <person name="Peeters C."/>
        </authorList>
    </citation>
    <scope>NUCLEOTIDE SEQUENCE [LARGE SCALE GENOMIC DNA]</scope>
    <source>
        <strain evidence="1 2">LMG 3411</strain>
    </source>
</reference>
<evidence type="ECO:0000313" key="1">
    <source>
        <dbReference type="EMBL" id="SSW68336.1"/>
    </source>
</evidence>
<accession>A0A446CK83</accession>
<dbReference type="Proteomes" id="UP000289184">
    <property type="component" value="Unassembled WGS sequence"/>
</dbReference>
<dbReference type="OrthoDB" id="8655405at2"/>
<evidence type="ECO:0000313" key="2">
    <source>
        <dbReference type="Proteomes" id="UP000289184"/>
    </source>
</evidence>
<dbReference type="AlphaFoldDB" id="A0A446CK83"/>
<name>A0A446CK83_9BURK</name>
<dbReference type="EMBL" id="UFQB01000015">
    <property type="protein sequence ID" value="SSW68336.1"/>
    <property type="molecule type" value="Genomic_DNA"/>
</dbReference>
<protein>
    <submittedName>
        <fullName evidence="1">Uncharacterized protein</fullName>
    </submittedName>
</protein>